<name>A0ABU7AMB1_9TELE</name>
<keyword evidence="3" id="KW-1185">Reference proteome</keyword>
<proteinExistence type="predicted"/>
<feature type="region of interest" description="Disordered" evidence="1">
    <location>
        <begin position="53"/>
        <end position="79"/>
    </location>
</feature>
<sequence>MDCHILCLCVSISSSGSIVKAGQPDPTSGIQTSSLPCMRVSFLLLPMQGESDLPSSTIELSSGAPPAASEGPKPADGAPAHSNAQLLLVLLLVLKYLSLTATHS</sequence>
<gene>
    <name evidence="2" type="ORF">ATANTOWER_000851</name>
</gene>
<reference evidence="2 3" key="1">
    <citation type="submission" date="2021-07" db="EMBL/GenBank/DDBJ databases">
        <authorList>
            <person name="Palmer J.M."/>
        </authorList>
    </citation>
    <scope>NUCLEOTIDE SEQUENCE [LARGE SCALE GENOMIC DNA]</scope>
    <source>
        <strain evidence="2 3">AT_MEX2019</strain>
        <tissue evidence="2">Muscle</tissue>
    </source>
</reference>
<evidence type="ECO:0000313" key="2">
    <source>
        <dbReference type="EMBL" id="MED6239030.1"/>
    </source>
</evidence>
<organism evidence="2 3">
    <name type="scientific">Ataeniobius toweri</name>
    <dbReference type="NCBI Taxonomy" id="208326"/>
    <lineage>
        <taxon>Eukaryota</taxon>
        <taxon>Metazoa</taxon>
        <taxon>Chordata</taxon>
        <taxon>Craniata</taxon>
        <taxon>Vertebrata</taxon>
        <taxon>Euteleostomi</taxon>
        <taxon>Actinopterygii</taxon>
        <taxon>Neopterygii</taxon>
        <taxon>Teleostei</taxon>
        <taxon>Neoteleostei</taxon>
        <taxon>Acanthomorphata</taxon>
        <taxon>Ovalentaria</taxon>
        <taxon>Atherinomorphae</taxon>
        <taxon>Cyprinodontiformes</taxon>
        <taxon>Goodeidae</taxon>
        <taxon>Ataeniobius</taxon>
    </lineage>
</organism>
<evidence type="ECO:0000313" key="3">
    <source>
        <dbReference type="Proteomes" id="UP001345963"/>
    </source>
</evidence>
<dbReference type="EMBL" id="JAHUTI010020752">
    <property type="protein sequence ID" value="MED6239030.1"/>
    <property type="molecule type" value="Genomic_DNA"/>
</dbReference>
<evidence type="ECO:0000256" key="1">
    <source>
        <dbReference type="SAM" id="MobiDB-lite"/>
    </source>
</evidence>
<dbReference type="Proteomes" id="UP001345963">
    <property type="component" value="Unassembled WGS sequence"/>
</dbReference>
<accession>A0ABU7AMB1</accession>
<comment type="caution">
    <text evidence="2">The sequence shown here is derived from an EMBL/GenBank/DDBJ whole genome shotgun (WGS) entry which is preliminary data.</text>
</comment>
<protein>
    <submittedName>
        <fullName evidence="2">Uncharacterized protein</fullName>
    </submittedName>
</protein>